<evidence type="ECO:0000256" key="3">
    <source>
        <dbReference type="PROSITE-ProRule" id="PRU00169"/>
    </source>
</evidence>
<dbReference type="Proteomes" id="UP000515847">
    <property type="component" value="Chromosome"/>
</dbReference>
<dbReference type="OrthoDB" id="9783388at2"/>
<evidence type="ECO:0000313" key="6">
    <source>
        <dbReference type="EMBL" id="QNB47869.1"/>
    </source>
</evidence>
<dbReference type="KEGG" id="tfr:BR63_17360"/>
<dbReference type="InterPro" id="IPR011006">
    <property type="entry name" value="CheY-like_superfamily"/>
</dbReference>
<keyword evidence="7" id="KW-1185">Reference proteome</keyword>
<comment type="caution">
    <text evidence="3">Lacks conserved residue(s) required for the propagation of feature annotation.</text>
</comment>
<dbReference type="SUPFAM" id="SSF52172">
    <property type="entry name" value="CheY-like"/>
    <property type="match status" value="1"/>
</dbReference>
<dbReference type="Gene3D" id="3.40.50.2300">
    <property type="match status" value="1"/>
</dbReference>
<evidence type="ECO:0000313" key="7">
    <source>
        <dbReference type="Proteomes" id="UP000515847"/>
    </source>
</evidence>
<gene>
    <name evidence="6" type="ORF">BR63_17360</name>
</gene>
<dbReference type="GO" id="GO:0000160">
    <property type="term" value="P:phosphorelay signal transduction system"/>
    <property type="evidence" value="ECO:0007669"/>
    <property type="project" value="InterPro"/>
</dbReference>
<feature type="domain" description="Response regulatory" evidence="4">
    <location>
        <begin position="2"/>
        <end position="119"/>
    </location>
</feature>
<dbReference type="RefSeq" id="WP_034421144.1">
    <property type="nucleotide sequence ID" value="NZ_CP045798.1"/>
</dbReference>
<dbReference type="CDD" id="cd17574">
    <property type="entry name" value="REC_OmpR"/>
    <property type="match status" value="1"/>
</dbReference>
<evidence type="ECO:0000256" key="1">
    <source>
        <dbReference type="ARBA" id="ARBA00018672"/>
    </source>
</evidence>
<dbReference type="SMART" id="SM00448">
    <property type="entry name" value="REC"/>
    <property type="match status" value="1"/>
</dbReference>
<organism evidence="6 7">
    <name type="scientific">Thermanaerosceptrum fracticalcis</name>
    <dbReference type="NCBI Taxonomy" id="1712410"/>
    <lineage>
        <taxon>Bacteria</taxon>
        <taxon>Bacillati</taxon>
        <taxon>Bacillota</taxon>
        <taxon>Clostridia</taxon>
        <taxon>Eubacteriales</taxon>
        <taxon>Peptococcaceae</taxon>
        <taxon>Thermanaerosceptrum</taxon>
    </lineage>
</organism>
<reference evidence="6 7" key="1">
    <citation type="journal article" date="2019" name="Front. Microbiol.">
        <title>Thermoanaerosceptrum fracticalcis gen. nov. sp. nov., a Novel Fumarate-Fermenting Microorganism From a Deep Fractured Carbonate Aquifer of the US Great Basin.</title>
        <authorList>
            <person name="Hamilton-Brehm S.D."/>
            <person name="Stewart L.E."/>
            <person name="Zavarin M."/>
            <person name="Caldwell M."/>
            <person name="Lawson P.A."/>
            <person name="Onstott T.C."/>
            <person name="Grzymski J."/>
            <person name="Neveux I."/>
            <person name="Lollar B.S."/>
            <person name="Russell C.E."/>
            <person name="Moser D.P."/>
        </authorList>
    </citation>
    <scope>NUCLEOTIDE SEQUENCE [LARGE SCALE GENOMIC DNA]</scope>
    <source>
        <strain evidence="6 7">DRI-13</strain>
    </source>
</reference>
<dbReference type="AlphaFoldDB" id="A0A7G6E715"/>
<accession>A0A7G6E715</accession>
<dbReference type="PROSITE" id="PS50887">
    <property type="entry name" value="GGDEF"/>
    <property type="match status" value="1"/>
</dbReference>
<dbReference type="Pfam" id="PF00990">
    <property type="entry name" value="GGDEF"/>
    <property type="match status" value="1"/>
</dbReference>
<evidence type="ECO:0000256" key="2">
    <source>
        <dbReference type="ARBA" id="ARBA00024867"/>
    </source>
</evidence>
<dbReference type="InterPro" id="IPR000160">
    <property type="entry name" value="GGDEF_dom"/>
</dbReference>
<dbReference type="InterPro" id="IPR050469">
    <property type="entry name" value="Diguanylate_Cyclase"/>
</dbReference>
<evidence type="ECO:0000259" key="5">
    <source>
        <dbReference type="PROSITE" id="PS50887"/>
    </source>
</evidence>
<dbReference type="Gene3D" id="3.30.70.270">
    <property type="match status" value="1"/>
</dbReference>
<dbReference type="NCBIfam" id="TIGR00254">
    <property type="entry name" value="GGDEF"/>
    <property type="match status" value="1"/>
</dbReference>
<dbReference type="InterPro" id="IPR029787">
    <property type="entry name" value="Nucleotide_cyclase"/>
</dbReference>
<dbReference type="PROSITE" id="PS50110">
    <property type="entry name" value="RESPONSE_REGULATORY"/>
    <property type="match status" value="1"/>
</dbReference>
<dbReference type="CDD" id="cd01949">
    <property type="entry name" value="GGDEF"/>
    <property type="match status" value="1"/>
</dbReference>
<dbReference type="PANTHER" id="PTHR45138:SF9">
    <property type="entry name" value="DIGUANYLATE CYCLASE DGCM-RELATED"/>
    <property type="match status" value="1"/>
</dbReference>
<dbReference type="SMART" id="SM00267">
    <property type="entry name" value="GGDEF"/>
    <property type="match status" value="1"/>
</dbReference>
<comment type="function">
    <text evidence="2">May play the central regulatory role in sporulation. It may be an element of the effector pathway responsible for the activation of sporulation genes in response to nutritional stress. Spo0A may act in concert with spo0H (a sigma factor) to control the expression of some genes that are critical to the sporulation process.</text>
</comment>
<dbReference type="Pfam" id="PF00072">
    <property type="entry name" value="Response_reg"/>
    <property type="match status" value="1"/>
</dbReference>
<dbReference type="PANTHER" id="PTHR45138">
    <property type="entry name" value="REGULATORY COMPONENTS OF SENSORY TRANSDUCTION SYSTEM"/>
    <property type="match status" value="1"/>
</dbReference>
<sequence>MKILVAEDSKYYRKILVDTLRAWKYDVVIASDGIEALEIIKQEDGPRLAIINWIMPGLDGLELCRKVRAWEKEGYVYLILLTANAGKENIVKGLEAGADDYIIKPFDEEVLKCRLKIGERIINLENEIRRLANLDHLTGVLNRRAFMERLDSEIARCQRTKIPLALIMSDIDNFKSINDNYGHQTGDEVLRMVAGKTKNLVRKYDFIGRYGGEEFIICTPGASLLTAKEIAERLRREIEESVIPVEKGACYIKVTASFGISFLEEDSSTDIDSLIKRADDALYLAKKQGKNQIVIK</sequence>
<proteinExistence type="predicted"/>
<dbReference type="GO" id="GO:0052621">
    <property type="term" value="F:diguanylate cyclase activity"/>
    <property type="evidence" value="ECO:0007669"/>
    <property type="project" value="TreeGrafter"/>
</dbReference>
<feature type="domain" description="GGDEF" evidence="5">
    <location>
        <begin position="162"/>
        <end position="296"/>
    </location>
</feature>
<dbReference type="InterPro" id="IPR043128">
    <property type="entry name" value="Rev_trsase/Diguanyl_cyclase"/>
</dbReference>
<dbReference type="EMBL" id="CP045798">
    <property type="protein sequence ID" value="QNB47869.1"/>
    <property type="molecule type" value="Genomic_DNA"/>
</dbReference>
<evidence type="ECO:0000259" key="4">
    <source>
        <dbReference type="PROSITE" id="PS50110"/>
    </source>
</evidence>
<dbReference type="InterPro" id="IPR001789">
    <property type="entry name" value="Sig_transdc_resp-reg_receiver"/>
</dbReference>
<name>A0A7G6E715_THEFR</name>
<protein>
    <recommendedName>
        <fullName evidence="1">Stage 0 sporulation protein A homolog</fullName>
    </recommendedName>
</protein>
<dbReference type="SUPFAM" id="SSF55073">
    <property type="entry name" value="Nucleotide cyclase"/>
    <property type="match status" value="1"/>
</dbReference>
<dbReference type="FunFam" id="3.30.70.270:FF:000001">
    <property type="entry name" value="Diguanylate cyclase domain protein"/>
    <property type="match status" value="1"/>
</dbReference>